<dbReference type="Proteomes" id="UP000053669">
    <property type="component" value="Unassembled WGS sequence"/>
</dbReference>
<keyword evidence="3" id="KW-0520">NAD</keyword>
<name>A0A101SI56_9ACTN</name>
<protein>
    <submittedName>
        <fullName evidence="7">D-glycerate dehydrogenase</fullName>
    </submittedName>
</protein>
<evidence type="ECO:0000313" key="7">
    <source>
        <dbReference type="EMBL" id="KUN74406.1"/>
    </source>
</evidence>
<dbReference type="InterPro" id="IPR050223">
    <property type="entry name" value="D-isomer_2-hydroxyacid_DH"/>
</dbReference>
<dbReference type="Gene3D" id="3.40.50.720">
    <property type="entry name" value="NAD(P)-binding Rossmann-like Domain"/>
    <property type="match status" value="2"/>
</dbReference>
<dbReference type="GO" id="GO:0051287">
    <property type="term" value="F:NAD binding"/>
    <property type="evidence" value="ECO:0007669"/>
    <property type="project" value="InterPro"/>
</dbReference>
<dbReference type="CDD" id="cd05301">
    <property type="entry name" value="GDH"/>
    <property type="match status" value="1"/>
</dbReference>
<dbReference type="PANTHER" id="PTHR10996">
    <property type="entry name" value="2-HYDROXYACID DEHYDROGENASE-RELATED"/>
    <property type="match status" value="1"/>
</dbReference>
<proteinExistence type="inferred from homology"/>
<evidence type="ECO:0000313" key="8">
    <source>
        <dbReference type="Proteomes" id="UP000053669"/>
    </source>
</evidence>
<dbReference type="SUPFAM" id="SSF51735">
    <property type="entry name" value="NAD(P)-binding Rossmann-fold domains"/>
    <property type="match status" value="1"/>
</dbReference>
<dbReference type="InterPro" id="IPR006140">
    <property type="entry name" value="D-isomer_DH_NAD-bd"/>
</dbReference>
<gene>
    <name evidence="7" type="ORF">AQJ46_02340</name>
</gene>
<keyword evidence="2 4" id="KW-0560">Oxidoreductase</keyword>
<evidence type="ECO:0000256" key="2">
    <source>
        <dbReference type="ARBA" id="ARBA00023002"/>
    </source>
</evidence>
<dbReference type="InterPro" id="IPR006139">
    <property type="entry name" value="D-isomer_2_OHA_DH_cat_dom"/>
</dbReference>
<dbReference type="InterPro" id="IPR036291">
    <property type="entry name" value="NAD(P)-bd_dom_sf"/>
</dbReference>
<evidence type="ECO:0000256" key="1">
    <source>
        <dbReference type="ARBA" id="ARBA00005854"/>
    </source>
</evidence>
<dbReference type="GO" id="GO:0016618">
    <property type="term" value="F:hydroxypyruvate reductase [NAD(P)H] activity"/>
    <property type="evidence" value="ECO:0007669"/>
    <property type="project" value="TreeGrafter"/>
</dbReference>
<dbReference type="PANTHER" id="PTHR10996:SF257">
    <property type="entry name" value="GLYOXYLATE REDUCTASE 1"/>
    <property type="match status" value="1"/>
</dbReference>
<dbReference type="EMBL" id="LMWU01000001">
    <property type="protein sequence ID" value="KUN74406.1"/>
    <property type="molecule type" value="Genomic_DNA"/>
</dbReference>
<dbReference type="RefSeq" id="WP_059203941.1">
    <property type="nucleotide sequence ID" value="NZ_KQ948656.1"/>
</dbReference>
<dbReference type="InterPro" id="IPR029753">
    <property type="entry name" value="D-isomer_DH_CS"/>
</dbReference>
<evidence type="ECO:0000256" key="4">
    <source>
        <dbReference type="RuleBase" id="RU003719"/>
    </source>
</evidence>
<evidence type="ECO:0000259" key="6">
    <source>
        <dbReference type="Pfam" id="PF02826"/>
    </source>
</evidence>
<dbReference type="PROSITE" id="PS00670">
    <property type="entry name" value="D_2_HYDROXYACID_DH_2"/>
    <property type="match status" value="1"/>
</dbReference>
<accession>A0A101SI56</accession>
<evidence type="ECO:0000259" key="5">
    <source>
        <dbReference type="Pfam" id="PF00389"/>
    </source>
</evidence>
<feature type="domain" description="D-isomer specific 2-hydroxyacid dehydrogenase NAD-binding" evidence="6">
    <location>
        <begin position="117"/>
        <end position="293"/>
    </location>
</feature>
<dbReference type="FunFam" id="3.40.50.720:FF:000203">
    <property type="entry name" value="D-3-phosphoglycerate dehydrogenase (SerA)"/>
    <property type="match status" value="1"/>
</dbReference>
<dbReference type="Pfam" id="PF00389">
    <property type="entry name" value="2-Hacid_dh"/>
    <property type="match status" value="1"/>
</dbReference>
<organism evidence="7 8">
    <name type="scientific">Streptomyces canus</name>
    <dbReference type="NCBI Taxonomy" id="58343"/>
    <lineage>
        <taxon>Bacteria</taxon>
        <taxon>Bacillati</taxon>
        <taxon>Actinomycetota</taxon>
        <taxon>Actinomycetes</taxon>
        <taxon>Kitasatosporales</taxon>
        <taxon>Streptomycetaceae</taxon>
        <taxon>Streptomyces</taxon>
        <taxon>Streptomyces aurantiacus group</taxon>
    </lineage>
</organism>
<sequence>MSGTPSHRPRVAVSRNGLPGEGVERLSARCDVTAWAGTAPPTPAELAGLVRGCEGMLVLGADRVDAALLDAAGPGLRVVALASMGYDGVDVAAAVARGVVVTHTPEVLADTTADVAMALILMARRRLPAAADALRRGAWGAFRMDAFLGLDVHGATLGLIGYGQIARAVARRAAGFGMRVQHHHPRRKEEDELSRWVPFGELLRTSDVVSVHTPLTEETKGMIGTAELALMKPTATLVNTGRGGVVDEQALLVALHRGQLHSAGLDVMTGEPRTDPSDPLLHEPHLVVLPHVGSATEATRAAMVDLAARNVTAVLHGHPAPTPIPGTPDLPGRRVAAVDLTGW</sequence>
<comment type="caution">
    <text evidence="7">The sequence shown here is derived from an EMBL/GenBank/DDBJ whole genome shotgun (WGS) entry which is preliminary data.</text>
</comment>
<dbReference type="AlphaFoldDB" id="A0A101SI56"/>
<dbReference type="Pfam" id="PF02826">
    <property type="entry name" value="2-Hacid_dh_C"/>
    <property type="match status" value="1"/>
</dbReference>
<reference evidence="7 8" key="1">
    <citation type="submission" date="2015-10" db="EMBL/GenBank/DDBJ databases">
        <title>Draft genome sequence of Streptomyces canus DSM 40017, type strain for the species Streptomyces canus.</title>
        <authorList>
            <person name="Ruckert C."/>
            <person name="Winkler A."/>
            <person name="Kalinowski J."/>
            <person name="Kampfer P."/>
            <person name="Glaeser S."/>
        </authorList>
    </citation>
    <scope>NUCLEOTIDE SEQUENCE [LARGE SCALE GENOMIC DNA]</scope>
    <source>
        <strain evidence="7 8">DSM 40017</strain>
    </source>
</reference>
<feature type="domain" description="D-isomer specific 2-hydroxyacid dehydrogenase catalytic" evidence="5">
    <location>
        <begin position="20"/>
        <end position="323"/>
    </location>
</feature>
<dbReference type="SUPFAM" id="SSF52283">
    <property type="entry name" value="Formate/glycerate dehydrogenase catalytic domain-like"/>
    <property type="match status" value="1"/>
</dbReference>
<dbReference type="GO" id="GO:0005829">
    <property type="term" value="C:cytosol"/>
    <property type="evidence" value="ECO:0007669"/>
    <property type="project" value="TreeGrafter"/>
</dbReference>
<evidence type="ECO:0000256" key="3">
    <source>
        <dbReference type="ARBA" id="ARBA00023027"/>
    </source>
</evidence>
<comment type="similarity">
    <text evidence="1 4">Belongs to the D-isomer specific 2-hydroxyacid dehydrogenase family.</text>
</comment>
<dbReference type="GO" id="GO:0030267">
    <property type="term" value="F:glyoxylate reductase (NADPH) activity"/>
    <property type="evidence" value="ECO:0007669"/>
    <property type="project" value="TreeGrafter"/>
</dbReference>
<dbReference type="STRING" id="58343.AQJ46_02340"/>